<dbReference type="InterPro" id="IPR047691">
    <property type="entry name" value="PelF-like"/>
</dbReference>
<organism evidence="2 3">
    <name type="scientific">Cupriavidus campinensis</name>
    <dbReference type="NCBI Taxonomy" id="151783"/>
    <lineage>
        <taxon>Bacteria</taxon>
        <taxon>Pseudomonadati</taxon>
        <taxon>Pseudomonadota</taxon>
        <taxon>Betaproteobacteria</taxon>
        <taxon>Burkholderiales</taxon>
        <taxon>Burkholderiaceae</taxon>
        <taxon>Cupriavidus</taxon>
    </lineage>
</organism>
<dbReference type="InterPro" id="IPR022622">
    <property type="entry name" value="DUF3492"/>
</dbReference>
<accession>A0ABY3ER12</accession>
<dbReference type="NCBIfam" id="NF038011">
    <property type="entry name" value="PelF"/>
    <property type="match status" value="1"/>
</dbReference>
<dbReference type="SUPFAM" id="SSF53756">
    <property type="entry name" value="UDP-Glycosyltransferase/glycogen phosphorylase"/>
    <property type="match status" value="1"/>
</dbReference>
<evidence type="ECO:0000313" key="3">
    <source>
        <dbReference type="Proteomes" id="UP000318943"/>
    </source>
</evidence>
<dbReference type="Proteomes" id="UP000318943">
    <property type="component" value="Unassembled WGS sequence"/>
</dbReference>
<comment type="caution">
    <text evidence="2">The sequence shown here is derived from an EMBL/GenBank/DDBJ whole genome shotgun (WGS) entry which is preliminary data.</text>
</comment>
<dbReference type="CDD" id="cd03813">
    <property type="entry name" value="GT4-like"/>
    <property type="match status" value="1"/>
</dbReference>
<keyword evidence="3" id="KW-1185">Reference proteome</keyword>
<dbReference type="EMBL" id="VCIZ01000003">
    <property type="protein sequence ID" value="TSP13372.1"/>
    <property type="molecule type" value="Genomic_DNA"/>
</dbReference>
<dbReference type="PANTHER" id="PTHR12526">
    <property type="entry name" value="GLYCOSYLTRANSFERASE"/>
    <property type="match status" value="1"/>
</dbReference>
<dbReference type="Gene3D" id="3.40.50.2000">
    <property type="entry name" value="Glycogen Phosphorylase B"/>
    <property type="match status" value="2"/>
</dbReference>
<gene>
    <name evidence="2" type="ORF">FGG12_06900</name>
</gene>
<proteinExistence type="predicted"/>
<dbReference type="Pfam" id="PF11997">
    <property type="entry name" value="DUF3492"/>
    <property type="match status" value="1"/>
</dbReference>
<protein>
    <submittedName>
        <fullName evidence="2">DUF3492 domain-containing protein</fullName>
    </submittedName>
</protein>
<evidence type="ECO:0000259" key="1">
    <source>
        <dbReference type="Pfam" id="PF11997"/>
    </source>
</evidence>
<name>A0ABY3ER12_9BURK</name>
<feature type="domain" description="DUF3492" evidence="1">
    <location>
        <begin position="11"/>
        <end position="290"/>
    </location>
</feature>
<evidence type="ECO:0000313" key="2">
    <source>
        <dbReference type="EMBL" id="TSP13372.1"/>
    </source>
</evidence>
<dbReference type="PANTHER" id="PTHR12526:SF608">
    <property type="entry name" value="PELF"/>
    <property type="match status" value="1"/>
</dbReference>
<dbReference type="Pfam" id="PF13692">
    <property type="entry name" value="Glyco_trans_1_4"/>
    <property type="match status" value="1"/>
</dbReference>
<sequence length="531" mass="59043">MSEILVKGTSADVMLLLEGTFPYVSGGVSSWVNQMIRAFPDIRFGIVFIGSRRQDYGEMAYALPDNVVHLETHFLYDFPPPPMVHGSSGDPRAFDKADALHEMLREPGREQEAGELIRELMPALREGGALSEDAFLYSRRAWQTITDQYRQFCTDPSFTDYFWTIRIMHKPLWQLVRIADSLIPAKMYHTVSTGYAGFLGAMLRYRTGRPLLVSEHGIYTKERKIDLFQSQWIRDNRNIFERDISQISYFRELWVRFFETLGRVCYDAGDEIVALYEGNRRRQVADGAVEARTRNIPNGINLPRLSALRTQRAPGVPPVLCLIGRVVPIKDIKTFIRAMLTVVREYPDAEGWIAGPEDEDPEYAQECRSLAESLGLGKKVKFLGFQKIDELLPKVGVLILSSISEALPLVVLEGFAAGVPCVTTDVGSCRELIFGLPGEDAALGAAGGVVRIADPAALAGAALELLTDPPRWQAAQAAGIARVERYYTQEQMVGSYRTLYAALMDKPDYTGRTDGAAPAGNPAKCPVHGGR</sequence>
<reference evidence="2 3" key="1">
    <citation type="submission" date="2019-05" db="EMBL/GenBank/DDBJ databases">
        <title>Whole genome sequence analysis of Cupriavidus campinensis S14E4C strain.</title>
        <authorList>
            <person name="Abbaszade G."/>
            <person name="Szabo A."/>
            <person name="Toumi M."/>
            <person name="Toth E."/>
        </authorList>
    </citation>
    <scope>NUCLEOTIDE SEQUENCE [LARGE SCALE GENOMIC DNA]</scope>
    <source>
        <strain evidence="2 3">S14E4C</strain>
    </source>
</reference>
<dbReference type="RefSeq" id="WP_144196938.1">
    <property type="nucleotide sequence ID" value="NZ_VCIZ01000003.1"/>
</dbReference>